<comment type="caution">
    <text evidence="2">The sequence shown here is derived from an EMBL/GenBank/DDBJ whole genome shotgun (WGS) entry which is preliminary data.</text>
</comment>
<gene>
    <name evidence="2" type="ORF">D0Y65_030802</name>
</gene>
<feature type="compositionally biased region" description="Low complexity" evidence="1">
    <location>
        <begin position="170"/>
        <end position="182"/>
    </location>
</feature>
<evidence type="ECO:0000313" key="3">
    <source>
        <dbReference type="Proteomes" id="UP000289340"/>
    </source>
</evidence>
<accession>A0A445I5C7</accession>
<dbReference type="PANTHER" id="PTHR34120:SF2">
    <property type="entry name" value="OS01G0860900 PROTEIN"/>
    <property type="match status" value="1"/>
</dbReference>
<feature type="region of interest" description="Disordered" evidence="1">
    <location>
        <begin position="103"/>
        <end position="182"/>
    </location>
</feature>
<dbReference type="AlphaFoldDB" id="A0A445I5C7"/>
<reference evidence="2 3" key="1">
    <citation type="submission" date="2018-09" db="EMBL/GenBank/DDBJ databases">
        <title>A high-quality reference genome of wild soybean provides a powerful tool to mine soybean genomes.</title>
        <authorList>
            <person name="Xie M."/>
            <person name="Chung C.Y.L."/>
            <person name="Li M.-W."/>
            <person name="Wong F.-L."/>
            <person name="Chan T.-F."/>
            <person name="Lam H.-M."/>
        </authorList>
    </citation>
    <scope>NUCLEOTIDE SEQUENCE [LARGE SCALE GENOMIC DNA]</scope>
    <source>
        <strain evidence="3">cv. W05</strain>
        <tissue evidence="2">Hypocotyl of etiolated seedlings</tissue>
    </source>
</reference>
<keyword evidence="3" id="KW-1185">Reference proteome</keyword>
<dbReference type="EMBL" id="QZWG01000011">
    <property type="protein sequence ID" value="RZB81207.1"/>
    <property type="molecule type" value="Genomic_DNA"/>
</dbReference>
<feature type="region of interest" description="Disordered" evidence="1">
    <location>
        <begin position="214"/>
        <end position="305"/>
    </location>
</feature>
<feature type="compositionally biased region" description="Basic residues" evidence="1">
    <location>
        <begin position="238"/>
        <end position="247"/>
    </location>
</feature>
<proteinExistence type="predicted"/>
<dbReference type="PANTHER" id="PTHR34120">
    <property type="entry name" value="EXPRESSED PROTEIN"/>
    <property type="match status" value="1"/>
</dbReference>
<sequence>MPQVDLETLVSACAGGCSDQKIAYEPHVDDGDHHPDSPPASFWLSGDAEYDWWDRNAVYQRNESTKGNSIVSSTNLNANSNNNSQRFSKNLKSKAAIIGLPKPQKASFADASSRRNHRPPGNARLFPKRSASVGGKLENSVAEPSSPKVSCIGRVRSKRDRNRRLRTRQRSISSTATATATTASTSIAAAVVTRQKSTRSQRKKTGFFESVREIFRSGRRGKPVQKPDLPQEDSLSSSKKKKKRSLGKKAWGSTTGSTRSRNDASFEESVSSAAAPPGLGSMNRFASGRRSESWGVGDYEIHMSH</sequence>
<name>A0A445I5C7_GLYSO</name>
<dbReference type="Gramene" id="XM_028331357.1">
    <property type="protein sequence ID" value="XP_028187158.1"/>
    <property type="gene ID" value="LOC114373816"/>
</dbReference>
<dbReference type="Proteomes" id="UP000289340">
    <property type="component" value="Chromosome 11"/>
</dbReference>
<feature type="compositionally biased region" description="Basic residues" evidence="1">
    <location>
        <begin position="155"/>
        <end position="169"/>
    </location>
</feature>
<organism evidence="2 3">
    <name type="scientific">Glycine soja</name>
    <name type="common">Wild soybean</name>
    <dbReference type="NCBI Taxonomy" id="3848"/>
    <lineage>
        <taxon>Eukaryota</taxon>
        <taxon>Viridiplantae</taxon>
        <taxon>Streptophyta</taxon>
        <taxon>Embryophyta</taxon>
        <taxon>Tracheophyta</taxon>
        <taxon>Spermatophyta</taxon>
        <taxon>Magnoliopsida</taxon>
        <taxon>eudicotyledons</taxon>
        <taxon>Gunneridae</taxon>
        <taxon>Pentapetalae</taxon>
        <taxon>rosids</taxon>
        <taxon>fabids</taxon>
        <taxon>Fabales</taxon>
        <taxon>Fabaceae</taxon>
        <taxon>Papilionoideae</taxon>
        <taxon>50 kb inversion clade</taxon>
        <taxon>NPAAA clade</taxon>
        <taxon>indigoferoid/millettioid clade</taxon>
        <taxon>Phaseoleae</taxon>
        <taxon>Glycine</taxon>
        <taxon>Glycine subgen. Soja</taxon>
    </lineage>
</organism>
<evidence type="ECO:0000256" key="1">
    <source>
        <dbReference type="SAM" id="MobiDB-lite"/>
    </source>
</evidence>
<evidence type="ECO:0000313" key="2">
    <source>
        <dbReference type="EMBL" id="RZB81207.1"/>
    </source>
</evidence>
<protein>
    <submittedName>
        <fullName evidence="2">Uncharacterized protein</fullName>
    </submittedName>
</protein>